<reference evidence="2" key="1">
    <citation type="journal article" date="2017" name="Sci. Rep.">
        <title>Determination of the Genome and Primary Transcriptome of Syngas Fermenting Eubacterium limosum ATCC 8486.</title>
        <authorList>
            <person name="Song Y."/>
            <person name="Shin J."/>
            <person name="Jeong Y."/>
            <person name="Jin S."/>
            <person name="Lee J.K."/>
            <person name="Kim D.R."/>
            <person name="Kim S.C."/>
            <person name="Cho S."/>
            <person name="Cho B.K."/>
        </authorList>
    </citation>
    <scope>NUCLEOTIDE SEQUENCE [LARGE SCALE GENOMIC DNA]</scope>
    <source>
        <strain evidence="2">ATCC 8486</strain>
    </source>
</reference>
<accession>A0AAC9QX80</accession>
<evidence type="ECO:0000313" key="1">
    <source>
        <dbReference type="EMBL" id="ARD67176.1"/>
    </source>
</evidence>
<dbReference type="KEGG" id="elim:B2M23_17265"/>
<evidence type="ECO:0000313" key="2">
    <source>
        <dbReference type="Proteomes" id="UP000192391"/>
    </source>
</evidence>
<gene>
    <name evidence="1" type="ORF">B2M23_17265</name>
</gene>
<dbReference type="Proteomes" id="UP000192391">
    <property type="component" value="Chromosome"/>
</dbReference>
<dbReference type="AlphaFoldDB" id="A0AAC9QX80"/>
<name>A0AAC9QX80_EUBLI</name>
<organism evidence="1 2">
    <name type="scientific">Eubacterium limosum</name>
    <dbReference type="NCBI Taxonomy" id="1736"/>
    <lineage>
        <taxon>Bacteria</taxon>
        <taxon>Bacillati</taxon>
        <taxon>Bacillota</taxon>
        <taxon>Clostridia</taxon>
        <taxon>Eubacteriales</taxon>
        <taxon>Eubacteriaceae</taxon>
        <taxon>Eubacterium</taxon>
    </lineage>
</organism>
<sequence length="71" mass="7814">MALVYHLFAPTAYGQLAVAGLSDLSHADTSLKLFTIYAFIFILIGRKPPRVTGLSIDVKKAVRILLRLDGR</sequence>
<dbReference type="EMBL" id="CP019962">
    <property type="protein sequence ID" value="ARD67176.1"/>
    <property type="molecule type" value="Genomic_DNA"/>
</dbReference>
<proteinExistence type="predicted"/>
<protein>
    <submittedName>
        <fullName evidence="1">Uncharacterized protein</fullName>
    </submittedName>
</protein>